<accession>G3B197</accession>
<feature type="compositionally biased region" description="Polar residues" evidence="1">
    <location>
        <begin position="91"/>
        <end position="104"/>
    </location>
</feature>
<feature type="domain" description="Ribosome maturation protein SDO1/SBDS N-terminal" evidence="2">
    <location>
        <begin position="5"/>
        <end position="92"/>
    </location>
</feature>
<name>G3B197_CANTC</name>
<dbReference type="EMBL" id="GL996515">
    <property type="protein sequence ID" value="EGV64915.1"/>
    <property type="molecule type" value="Genomic_DNA"/>
</dbReference>
<dbReference type="GeneID" id="18248824"/>
<evidence type="ECO:0000313" key="4">
    <source>
        <dbReference type="Proteomes" id="UP000000707"/>
    </source>
</evidence>
<dbReference type="STRING" id="590646.G3B197"/>
<organism evidence="4">
    <name type="scientific">Candida tenuis (strain ATCC 10573 / BCRC 21748 / CBS 615 / JCM 9827 / NBRC 10315 / NRRL Y-1498 / VKM Y-70)</name>
    <name type="common">Yeast</name>
    <name type="synonym">Yamadazyma tenuis</name>
    <dbReference type="NCBI Taxonomy" id="590646"/>
    <lineage>
        <taxon>Eukaryota</taxon>
        <taxon>Fungi</taxon>
        <taxon>Dikarya</taxon>
        <taxon>Ascomycota</taxon>
        <taxon>Saccharomycotina</taxon>
        <taxon>Pichiomycetes</taxon>
        <taxon>Debaryomycetaceae</taxon>
        <taxon>Yamadazyma</taxon>
    </lineage>
</organism>
<dbReference type="Gene3D" id="3.30.1250.10">
    <property type="entry name" value="Ribosome maturation protein SBDS, N-terminal domain"/>
    <property type="match status" value="1"/>
</dbReference>
<dbReference type="HOGENOM" id="CLU_137480_1_2_1"/>
<gene>
    <name evidence="3" type="ORF">CANTEDRAFT_121094</name>
</gene>
<sequence>MVSPHKIFYKGEENDFVVFVEDREALDKFREDSSIPLVDVISVFQVFTNRQGGVEGQLLQASKTELENEFGTKNTDEVIKKIVLEGSDKSNASINNRKFNSHNDSMGPDAITN</sequence>
<dbReference type="AlphaFoldDB" id="G3B197"/>
<evidence type="ECO:0000313" key="3">
    <source>
        <dbReference type="EMBL" id="EGV64915.1"/>
    </source>
</evidence>
<dbReference type="Proteomes" id="UP000000707">
    <property type="component" value="Unassembled WGS sequence"/>
</dbReference>
<reference evidence="3 4" key="1">
    <citation type="journal article" date="2011" name="Proc. Natl. Acad. Sci. U.S.A.">
        <title>Comparative genomics of xylose-fermenting fungi for enhanced biofuel production.</title>
        <authorList>
            <person name="Wohlbach D.J."/>
            <person name="Kuo A."/>
            <person name="Sato T.K."/>
            <person name="Potts K.M."/>
            <person name="Salamov A.A."/>
            <person name="LaButti K.M."/>
            <person name="Sun H."/>
            <person name="Clum A."/>
            <person name="Pangilinan J.L."/>
            <person name="Lindquist E.A."/>
            <person name="Lucas S."/>
            <person name="Lapidus A."/>
            <person name="Jin M."/>
            <person name="Gunawan C."/>
            <person name="Balan V."/>
            <person name="Dale B.E."/>
            <person name="Jeffries T.W."/>
            <person name="Zinkel R."/>
            <person name="Barry K.W."/>
            <person name="Grigoriev I.V."/>
            <person name="Gasch A.P."/>
        </authorList>
    </citation>
    <scope>NUCLEOTIDE SEQUENCE [LARGE SCALE GENOMIC DNA]</scope>
    <source>
        <strain evidence="4">ATCC 10573 / BCRC 21748 / CBS 615 / JCM 9827 / NBRC 10315 / NRRL Y-1498 / VKM Y-70</strain>
    </source>
</reference>
<evidence type="ECO:0000256" key="1">
    <source>
        <dbReference type="SAM" id="MobiDB-lite"/>
    </source>
</evidence>
<dbReference type="RefSeq" id="XP_006685721.1">
    <property type="nucleotide sequence ID" value="XM_006685658.1"/>
</dbReference>
<feature type="region of interest" description="Disordered" evidence="1">
    <location>
        <begin position="91"/>
        <end position="113"/>
    </location>
</feature>
<dbReference type="eggNOG" id="ENOG502S9SB">
    <property type="taxonomic scope" value="Eukaryota"/>
</dbReference>
<dbReference type="Pfam" id="PF01172">
    <property type="entry name" value="SBDS_N"/>
    <property type="match status" value="1"/>
</dbReference>
<proteinExistence type="predicted"/>
<dbReference type="InterPro" id="IPR036786">
    <property type="entry name" value="Ribosome_mat_SBDS_N_sf"/>
</dbReference>
<evidence type="ECO:0000259" key="2">
    <source>
        <dbReference type="Pfam" id="PF01172"/>
    </source>
</evidence>
<dbReference type="SUPFAM" id="SSF89895">
    <property type="entry name" value="FYSH domain"/>
    <property type="match status" value="1"/>
</dbReference>
<dbReference type="KEGG" id="cten:18248824"/>
<dbReference type="InterPro" id="IPR019783">
    <property type="entry name" value="SDO1/SBDS_N"/>
</dbReference>
<protein>
    <recommendedName>
        <fullName evidence="2">Ribosome maturation protein SDO1/SBDS N-terminal domain-containing protein</fullName>
    </recommendedName>
</protein>
<dbReference type="OrthoDB" id="2567806at2759"/>
<keyword evidence="4" id="KW-1185">Reference proteome</keyword>